<comment type="caution">
    <text evidence="1">The sequence shown here is derived from an EMBL/GenBank/DDBJ whole genome shotgun (WGS) entry which is preliminary data.</text>
</comment>
<reference evidence="2" key="1">
    <citation type="journal article" date="2019" name="Int. J. Syst. Evol. Microbiol.">
        <title>The Global Catalogue of Microorganisms (GCM) 10K type strain sequencing project: providing services to taxonomists for standard genome sequencing and annotation.</title>
        <authorList>
            <consortium name="The Broad Institute Genomics Platform"/>
            <consortium name="The Broad Institute Genome Sequencing Center for Infectious Disease"/>
            <person name="Wu L."/>
            <person name="Ma J."/>
        </authorList>
    </citation>
    <scope>NUCLEOTIDE SEQUENCE [LARGE SCALE GENOMIC DNA]</scope>
    <source>
        <strain evidence="2">CECT 7798</strain>
    </source>
</reference>
<dbReference type="RefSeq" id="WP_290299498.1">
    <property type="nucleotide sequence ID" value="NZ_JAUFQR010000001.1"/>
</dbReference>
<organism evidence="1 2">
    <name type="scientific">Chryseobacterium tructae</name>
    <dbReference type="NCBI Taxonomy" id="1037380"/>
    <lineage>
        <taxon>Bacteria</taxon>
        <taxon>Pseudomonadati</taxon>
        <taxon>Bacteroidota</taxon>
        <taxon>Flavobacteriia</taxon>
        <taxon>Flavobacteriales</taxon>
        <taxon>Weeksellaceae</taxon>
        <taxon>Chryseobacterium group</taxon>
        <taxon>Chryseobacterium</taxon>
    </lineage>
</organism>
<dbReference type="EMBL" id="JBHRYO010000002">
    <property type="protein sequence ID" value="MFC3757943.1"/>
    <property type="molecule type" value="Genomic_DNA"/>
</dbReference>
<proteinExistence type="predicted"/>
<accession>A0ABV7Y1F2</accession>
<name>A0ABV7Y1F2_9FLAO</name>
<evidence type="ECO:0000313" key="2">
    <source>
        <dbReference type="Proteomes" id="UP001595735"/>
    </source>
</evidence>
<keyword evidence="2" id="KW-1185">Reference proteome</keyword>
<gene>
    <name evidence="1" type="ORF">ACFONJ_18335</name>
</gene>
<protein>
    <recommendedName>
        <fullName evidence="3">Lipoprotein</fullName>
    </recommendedName>
</protein>
<sequence>MLNILKYFMMFSFCISCKEVKRNNCNTTELQELSSVIYRKYNKTYFVDDSSKNQLDFVKLYTTHCGIGYKTEYYNIEKTFNLFNKKKENVFYAELICFKNAESLDYIIKQITIRNCLDPYNIKINKIYKLNPQQGIFVNYANFDINDFQREILSKYKGYEIVEMNTSTDTTP</sequence>
<evidence type="ECO:0000313" key="1">
    <source>
        <dbReference type="EMBL" id="MFC3757943.1"/>
    </source>
</evidence>
<dbReference type="Proteomes" id="UP001595735">
    <property type="component" value="Unassembled WGS sequence"/>
</dbReference>
<evidence type="ECO:0008006" key="3">
    <source>
        <dbReference type="Google" id="ProtNLM"/>
    </source>
</evidence>